<dbReference type="PANTHER" id="PTHR43235">
    <property type="entry name" value="GLUTAMINE AMIDOTRANSFERASE PB2B2.05-RELATED"/>
    <property type="match status" value="1"/>
</dbReference>
<comment type="caution">
    <text evidence="1">The sequence shown here is derived from an EMBL/GenBank/DDBJ whole genome shotgun (WGS) entry which is preliminary data.</text>
</comment>
<dbReference type="RefSeq" id="WP_139606146.1">
    <property type="nucleotide sequence ID" value="NZ_VDCQ01000060.1"/>
</dbReference>
<dbReference type="FunFam" id="3.40.50.880:FF:000030">
    <property type="entry name" value="Gamma-glutamyl-gamma-aminobutyrate hydrolase PuuD"/>
    <property type="match status" value="1"/>
</dbReference>
<dbReference type="PROSITE" id="PS51273">
    <property type="entry name" value="GATASE_TYPE_1"/>
    <property type="match status" value="1"/>
</dbReference>
<dbReference type="Pfam" id="PF07722">
    <property type="entry name" value="Peptidase_C26"/>
    <property type="match status" value="1"/>
</dbReference>
<keyword evidence="1" id="KW-0378">Hydrolase</keyword>
<dbReference type="AlphaFoldDB" id="A0A5C4T0A0"/>
<gene>
    <name evidence="1" type="ORF">FE784_31005</name>
</gene>
<dbReference type="Proteomes" id="UP000307943">
    <property type="component" value="Unassembled WGS sequence"/>
</dbReference>
<name>A0A5C4T0A0_9BACL</name>
<dbReference type="EMBL" id="VDCQ01000060">
    <property type="protein sequence ID" value="TNJ62403.1"/>
    <property type="molecule type" value="Genomic_DNA"/>
</dbReference>
<evidence type="ECO:0000313" key="1">
    <source>
        <dbReference type="EMBL" id="TNJ62403.1"/>
    </source>
</evidence>
<dbReference type="GO" id="GO:0005829">
    <property type="term" value="C:cytosol"/>
    <property type="evidence" value="ECO:0007669"/>
    <property type="project" value="TreeGrafter"/>
</dbReference>
<evidence type="ECO:0000313" key="2">
    <source>
        <dbReference type="Proteomes" id="UP000307943"/>
    </source>
</evidence>
<dbReference type="GO" id="GO:0033969">
    <property type="term" value="F:gamma-glutamyl-gamma-aminobutyrate hydrolase activity"/>
    <property type="evidence" value="ECO:0007669"/>
    <property type="project" value="TreeGrafter"/>
</dbReference>
<dbReference type="SUPFAM" id="SSF52317">
    <property type="entry name" value="Class I glutamine amidotransferase-like"/>
    <property type="match status" value="1"/>
</dbReference>
<reference evidence="1 2" key="1">
    <citation type="submission" date="2019-05" db="EMBL/GenBank/DDBJ databases">
        <title>We sequenced the genome of Paenibacillus hemerocallicola KCTC 33185 for further insight into its adaptation and study the phylogeny of Paenibacillus.</title>
        <authorList>
            <person name="Narsing Rao M.P."/>
        </authorList>
    </citation>
    <scope>NUCLEOTIDE SEQUENCE [LARGE SCALE GENOMIC DNA]</scope>
    <source>
        <strain evidence="1 2">KCTC 33185</strain>
    </source>
</reference>
<organism evidence="1 2">
    <name type="scientific">Paenibacillus hemerocallicola</name>
    <dbReference type="NCBI Taxonomy" id="1172614"/>
    <lineage>
        <taxon>Bacteria</taxon>
        <taxon>Bacillati</taxon>
        <taxon>Bacillota</taxon>
        <taxon>Bacilli</taxon>
        <taxon>Bacillales</taxon>
        <taxon>Paenibacillaceae</taxon>
        <taxon>Paenibacillus</taxon>
    </lineage>
</organism>
<accession>A0A5C4T0A0</accession>
<dbReference type="OrthoDB" id="9813383at2"/>
<protein>
    <submittedName>
        <fullName evidence="1">Gamma-glutamyl-gamma-aminobutyrate hydrolase family protein</fullName>
    </submittedName>
</protein>
<dbReference type="InterPro" id="IPR011697">
    <property type="entry name" value="Peptidase_C26"/>
</dbReference>
<keyword evidence="2" id="KW-1185">Reference proteome</keyword>
<proteinExistence type="predicted"/>
<sequence>MKPIVAITANYEEESASLKHSYSEWILKSGGIPVIVPFGLGEEEVRKLCEVTHGLLLTGGPDIDPGYYGEEPLPELGRITPERDGLEVLLVREYAAAGKPIFAVCRGEQVLNVALGGSLYQDIYSQCRTLQHSQKAPRSHLSHRVRTEEDSMVARIAGTTEFKVNSFHHQAVKEPAPGMRVTAKSEDGIVEAIESESHRFVVGVQWHPEDTAGTDDVSRKLFEAFVKACAGE</sequence>
<dbReference type="CDD" id="cd01745">
    <property type="entry name" value="GATase1_2"/>
    <property type="match status" value="1"/>
</dbReference>
<dbReference type="InterPro" id="IPR029062">
    <property type="entry name" value="Class_I_gatase-like"/>
</dbReference>
<dbReference type="InterPro" id="IPR044668">
    <property type="entry name" value="PuuD-like"/>
</dbReference>
<dbReference type="PANTHER" id="PTHR43235:SF1">
    <property type="entry name" value="GLUTAMINE AMIDOTRANSFERASE PB2B2.05-RELATED"/>
    <property type="match status" value="1"/>
</dbReference>
<dbReference type="GO" id="GO:0006598">
    <property type="term" value="P:polyamine catabolic process"/>
    <property type="evidence" value="ECO:0007669"/>
    <property type="project" value="TreeGrafter"/>
</dbReference>
<dbReference type="Gene3D" id="3.40.50.880">
    <property type="match status" value="1"/>
</dbReference>